<feature type="transmembrane region" description="Helical" evidence="1">
    <location>
        <begin position="20"/>
        <end position="38"/>
    </location>
</feature>
<name>A0A1F5NQS4_9BACT</name>
<evidence type="ECO:0000313" key="2">
    <source>
        <dbReference type="EMBL" id="OGE80037.1"/>
    </source>
</evidence>
<organism evidence="2 3">
    <name type="scientific">Candidatus Doudnabacteria bacterium RIFCSPHIGHO2_01_FULL_43_23</name>
    <dbReference type="NCBI Taxonomy" id="1817822"/>
    <lineage>
        <taxon>Bacteria</taxon>
        <taxon>Candidatus Doudnaibacteriota</taxon>
    </lineage>
</organism>
<comment type="caution">
    <text evidence="2">The sequence shown here is derived from an EMBL/GenBank/DDBJ whole genome shotgun (WGS) entry which is preliminary data.</text>
</comment>
<dbReference type="STRING" id="1817822.A2826_00955"/>
<accession>A0A1F5NQS4</accession>
<dbReference type="EMBL" id="MFEI01000042">
    <property type="protein sequence ID" value="OGE80037.1"/>
    <property type="molecule type" value="Genomic_DNA"/>
</dbReference>
<gene>
    <name evidence="2" type="ORF">A2826_00955</name>
</gene>
<reference evidence="2 3" key="1">
    <citation type="journal article" date="2016" name="Nat. Commun.">
        <title>Thousands of microbial genomes shed light on interconnected biogeochemical processes in an aquifer system.</title>
        <authorList>
            <person name="Anantharaman K."/>
            <person name="Brown C.T."/>
            <person name="Hug L.A."/>
            <person name="Sharon I."/>
            <person name="Castelle C.J."/>
            <person name="Probst A.J."/>
            <person name="Thomas B.C."/>
            <person name="Singh A."/>
            <person name="Wilkins M.J."/>
            <person name="Karaoz U."/>
            <person name="Brodie E.L."/>
            <person name="Williams K.H."/>
            <person name="Hubbard S.S."/>
            <person name="Banfield J.F."/>
        </authorList>
    </citation>
    <scope>NUCLEOTIDE SEQUENCE [LARGE SCALE GENOMIC DNA]</scope>
</reference>
<dbReference type="Proteomes" id="UP000177912">
    <property type="component" value="Unassembled WGS sequence"/>
</dbReference>
<feature type="transmembrane region" description="Helical" evidence="1">
    <location>
        <begin position="50"/>
        <end position="68"/>
    </location>
</feature>
<evidence type="ECO:0000313" key="3">
    <source>
        <dbReference type="Proteomes" id="UP000177912"/>
    </source>
</evidence>
<proteinExistence type="predicted"/>
<protein>
    <submittedName>
        <fullName evidence="2">Uncharacterized protein</fullName>
    </submittedName>
</protein>
<keyword evidence="1" id="KW-0812">Transmembrane</keyword>
<keyword evidence="1" id="KW-0472">Membrane</keyword>
<sequence length="71" mass="7768">MDQQGNSTKYSRFYVKAGKISGWISALAFTLAIVNKLIVSEWLFSPSDLLQASLYLVLFAIFASMAALSSS</sequence>
<keyword evidence="1" id="KW-1133">Transmembrane helix</keyword>
<dbReference type="AlphaFoldDB" id="A0A1F5NQS4"/>
<evidence type="ECO:0000256" key="1">
    <source>
        <dbReference type="SAM" id="Phobius"/>
    </source>
</evidence>